<proteinExistence type="predicted"/>
<evidence type="ECO:0000256" key="1">
    <source>
        <dbReference type="SAM" id="MobiDB-lite"/>
    </source>
</evidence>
<dbReference type="RefSeq" id="WP_190446400.1">
    <property type="nucleotide sequence ID" value="NZ_JAMPLM010000016.1"/>
</dbReference>
<sequence length="62" mass="6924">MCRSTEAQASGVKRTVHAVSSDRDTTQIESGRCHKTGKPWNKREYVSAKNDPQIEFEGMPEG</sequence>
<keyword evidence="3" id="KW-1185">Reference proteome</keyword>
<dbReference type="EMBL" id="JAMPLM010000016">
    <property type="protein sequence ID" value="MEP1060278.1"/>
    <property type="molecule type" value="Genomic_DNA"/>
</dbReference>
<comment type="caution">
    <text evidence="2">The sequence shown here is derived from an EMBL/GenBank/DDBJ whole genome shotgun (WGS) entry which is preliminary data.</text>
</comment>
<evidence type="ECO:0000313" key="2">
    <source>
        <dbReference type="EMBL" id="MEP1060278.1"/>
    </source>
</evidence>
<name>A0ABV0KM17_9CYAN</name>
<protein>
    <submittedName>
        <fullName evidence="2">Uncharacterized protein</fullName>
    </submittedName>
</protein>
<evidence type="ECO:0000313" key="3">
    <source>
        <dbReference type="Proteomes" id="UP001476950"/>
    </source>
</evidence>
<dbReference type="Proteomes" id="UP001476950">
    <property type="component" value="Unassembled WGS sequence"/>
</dbReference>
<accession>A0ABV0KM17</accession>
<reference evidence="2 3" key="1">
    <citation type="submission" date="2022-04" db="EMBL/GenBank/DDBJ databases">
        <title>Positive selection, recombination, and allopatry shape intraspecific diversity of widespread and dominant cyanobacteria.</title>
        <authorList>
            <person name="Wei J."/>
            <person name="Shu W."/>
            <person name="Hu C."/>
        </authorList>
    </citation>
    <scope>NUCLEOTIDE SEQUENCE [LARGE SCALE GENOMIC DNA]</scope>
    <source>
        <strain evidence="2 3">AS-A4</strain>
    </source>
</reference>
<gene>
    <name evidence="2" type="ORF">NDI38_17720</name>
</gene>
<feature type="region of interest" description="Disordered" evidence="1">
    <location>
        <begin position="1"/>
        <end position="62"/>
    </location>
</feature>
<organism evidence="2 3">
    <name type="scientific">Stenomitos frigidus AS-A4</name>
    <dbReference type="NCBI Taxonomy" id="2933935"/>
    <lineage>
        <taxon>Bacteria</taxon>
        <taxon>Bacillati</taxon>
        <taxon>Cyanobacteriota</taxon>
        <taxon>Cyanophyceae</taxon>
        <taxon>Leptolyngbyales</taxon>
        <taxon>Leptolyngbyaceae</taxon>
        <taxon>Stenomitos</taxon>
    </lineage>
</organism>